<gene>
    <name evidence="1" type="ORF">S01H4_64728</name>
</gene>
<name>X1EWW6_9ZZZZ</name>
<comment type="caution">
    <text evidence="1">The sequence shown here is derived from an EMBL/GenBank/DDBJ whole genome shotgun (WGS) entry which is preliminary data.</text>
</comment>
<dbReference type="AlphaFoldDB" id="X1EWW6"/>
<sequence length="46" mass="4225">MPGATNSGGGGGGGTYSVFGSSVGDKQGAAGGSGIVIIRVKTALIN</sequence>
<proteinExistence type="predicted"/>
<protein>
    <submittedName>
        <fullName evidence="1">Uncharacterized protein</fullName>
    </submittedName>
</protein>
<accession>X1EWW6</accession>
<organism evidence="1">
    <name type="scientific">marine sediment metagenome</name>
    <dbReference type="NCBI Taxonomy" id="412755"/>
    <lineage>
        <taxon>unclassified sequences</taxon>
        <taxon>metagenomes</taxon>
        <taxon>ecological metagenomes</taxon>
    </lineage>
</organism>
<reference evidence="1" key="1">
    <citation type="journal article" date="2014" name="Front. Microbiol.">
        <title>High frequency of phylogenetically diverse reductive dehalogenase-homologous genes in deep subseafloor sedimentary metagenomes.</title>
        <authorList>
            <person name="Kawai M."/>
            <person name="Futagami T."/>
            <person name="Toyoda A."/>
            <person name="Takaki Y."/>
            <person name="Nishi S."/>
            <person name="Hori S."/>
            <person name="Arai W."/>
            <person name="Tsubouchi T."/>
            <person name="Morono Y."/>
            <person name="Uchiyama I."/>
            <person name="Ito T."/>
            <person name="Fujiyama A."/>
            <person name="Inagaki F."/>
            <person name="Takami H."/>
        </authorList>
    </citation>
    <scope>NUCLEOTIDE SEQUENCE</scope>
    <source>
        <strain evidence="1">Expedition CK06-06</strain>
    </source>
</reference>
<evidence type="ECO:0000313" key="1">
    <source>
        <dbReference type="EMBL" id="GAH13103.1"/>
    </source>
</evidence>
<dbReference type="EMBL" id="BART01039350">
    <property type="protein sequence ID" value="GAH13103.1"/>
    <property type="molecule type" value="Genomic_DNA"/>
</dbReference>